<dbReference type="AlphaFoldDB" id="A0A9W7DMH0"/>
<protein>
    <recommendedName>
        <fullName evidence="4">Lectin</fullName>
    </recommendedName>
</protein>
<comment type="caution">
    <text evidence="2">The sequence shown here is derived from an EMBL/GenBank/DDBJ whole genome shotgun (WGS) entry which is preliminary data.</text>
</comment>
<proteinExistence type="predicted"/>
<reference evidence="2" key="1">
    <citation type="submission" date="2022-07" db="EMBL/GenBank/DDBJ databases">
        <title>Genome analysis of Parmales, a sister group of diatoms, reveals the evolutionary specialization of diatoms from phago-mixotrophs to photoautotrophs.</title>
        <authorList>
            <person name="Ban H."/>
            <person name="Sato S."/>
            <person name="Yoshikawa S."/>
            <person name="Kazumasa Y."/>
            <person name="Nakamura Y."/>
            <person name="Ichinomiya M."/>
            <person name="Saitoh K."/>
            <person name="Sato N."/>
            <person name="Blanc-Mathieu R."/>
            <person name="Endo H."/>
            <person name="Kuwata A."/>
            <person name="Ogata H."/>
        </authorList>
    </citation>
    <scope>NUCLEOTIDE SEQUENCE</scope>
</reference>
<gene>
    <name evidence="2" type="ORF">TrRE_jg7077</name>
</gene>
<dbReference type="Proteomes" id="UP001165082">
    <property type="component" value="Unassembled WGS sequence"/>
</dbReference>
<evidence type="ECO:0000313" key="3">
    <source>
        <dbReference type="Proteomes" id="UP001165082"/>
    </source>
</evidence>
<evidence type="ECO:0000313" key="2">
    <source>
        <dbReference type="EMBL" id="GMH47615.1"/>
    </source>
</evidence>
<keyword evidence="1" id="KW-0732">Signal</keyword>
<evidence type="ECO:0008006" key="4">
    <source>
        <dbReference type="Google" id="ProtNLM"/>
    </source>
</evidence>
<dbReference type="EMBL" id="BRXZ01000578">
    <property type="protein sequence ID" value="GMH47615.1"/>
    <property type="molecule type" value="Genomic_DNA"/>
</dbReference>
<sequence>MLLVFLQFLLFTSMSTQAYKSYPGTAVARMLASRARAASLTSRELTSDWDSVTRPRILWAAGLKDLRSARPGQGYTGHAFNDWNHVDATCMMPFITNQTNSDGAVVGISKKNNLHDGILIASDPELGEGGSWSTCQLGCNKDPPSDVAHVQFKSRIAFKLVWVPPSFTQFVLVDDDGNVINRGVGVGNIPSEQERQMNYEAVKGSKYALHVTEVPIDVAQAGKNFLTICHEWIVENLEAEKSPLEVAKAITQTQESLLDGIDRLKARSKIDDPDDVLHRCAERDLPSINFGFD</sequence>
<organism evidence="2 3">
    <name type="scientific">Triparma retinervis</name>
    <dbReference type="NCBI Taxonomy" id="2557542"/>
    <lineage>
        <taxon>Eukaryota</taxon>
        <taxon>Sar</taxon>
        <taxon>Stramenopiles</taxon>
        <taxon>Ochrophyta</taxon>
        <taxon>Bolidophyceae</taxon>
        <taxon>Parmales</taxon>
        <taxon>Triparmaceae</taxon>
        <taxon>Triparma</taxon>
    </lineage>
</organism>
<keyword evidence="3" id="KW-1185">Reference proteome</keyword>
<dbReference type="OrthoDB" id="10259631at2759"/>
<feature type="signal peptide" evidence="1">
    <location>
        <begin position="1"/>
        <end position="18"/>
    </location>
</feature>
<name>A0A9W7DMH0_9STRA</name>
<evidence type="ECO:0000256" key="1">
    <source>
        <dbReference type="SAM" id="SignalP"/>
    </source>
</evidence>
<feature type="chain" id="PRO_5040735348" description="Lectin" evidence="1">
    <location>
        <begin position="19"/>
        <end position="293"/>
    </location>
</feature>
<accession>A0A9W7DMH0</accession>